<reference evidence="1" key="1">
    <citation type="submission" date="2014-05" db="EMBL/GenBank/DDBJ databases">
        <authorList>
            <person name="Chronopoulou M."/>
        </authorList>
    </citation>
    <scope>NUCLEOTIDE SEQUENCE</scope>
    <source>
        <tissue evidence="1">Whole organism</tissue>
    </source>
</reference>
<dbReference type="EMBL" id="HACA01015844">
    <property type="protein sequence ID" value="CDW33205.1"/>
    <property type="molecule type" value="Transcribed_RNA"/>
</dbReference>
<proteinExistence type="predicted"/>
<protein>
    <submittedName>
        <fullName evidence="1">Uncharacterized protein</fullName>
    </submittedName>
</protein>
<dbReference type="AlphaFoldDB" id="A0A0K2U569"/>
<organism evidence="1">
    <name type="scientific">Lepeophtheirus salmonis</name>
    <name type="common">Salmon louse</name>
    <name type="synonym">Caligus salmonis</name>
    <dbReference type="NCBI Taxonomy" id="72036"/>
    <lineage>
        <taxon>Eukaryota</taxon>
        <taxon>Metazoa</taxon>
        <taxon>Ecdysozoa</taxon>
        <taxon>Arthropoda</taxon>
        <taxon>Crustacea</taxon>
        <taxon>Multicrustacea</taxon>
        <taxon>Hexanauplia</taxon>
        <taxon>Copepoda</taxon>
        <taxon>Siphonostomatoida</taxon>
        <taxon>Caligidae</taxon>
        <taxon>Lepeophtheirus</taxon>
    </lineage>
</organism>
<accession>A0A0K2U569</accession>
<name>A0A0K2U569_LEPSM</name>
<sequence length="54" mass="6003">MNLLFIILCVATLFIQGIIFSFIFSPPKSINQPTTTTTLANASSYYKCIIIICN</sequence>
<evidence type="ECO:0000313" key="1">
    <source>
        <dbReference type="EMBL" id="CDW33205.1"/>
    </source>
</evidence>